<keyword evidence="6" id="KW-0472">Membrane</keyword>
<keyword evidence="4" id="KW-0812">Transmembrane</keyword>
<dbReference type="Pfam" id="PF03142">
    <property type="entry name" value="Chitin_synth_2"/>
    <property type="match status" value="1"/>
</dbReference>
<feature type="non-terminal residue" evidence="7">
    <location>
        <position position="177"/>
    </location>
</feature>
<evidence type="ECO:0000256" key="4">
    <source>
        <dbReference type="ARBA" id="ARBA00022692"/>
    </source>
</evidence>
<dbReference type="InterPro" id="IPR004835">
    <property type="entry name" value="Chitin_synth"/>
</dbReference>
<evidence type="ECO:0000313" key="7">
    <source>
        <dbReference type="EMBL" id="CAF4343689.1"/>
    </source>
</evidence>
<comment type="subcellular location">
    <subcellularLocation>
        <location evidence="1">Membrane</location>
        <topology evidence="1">Multi-pass membrane protein</topology>
    </subcellularLocation>
</comment>
<dbReference type="AlphaFoldDB" id="A0A820KPP6"/>
<dbReference type="GO" id="GO:0006031">
    <property type="term" value="P:chitin biosynthetic process"/>
    <property type="evidence" value="ECO:0007669"/>
    <property type="project" value="TreeGrafter"/>
</dbReference>
<dbReference type="GO" id="GO:0071944">
    <property type="term" value="C:cell periphery"/>
    <property type="evidence" value="ECO:0007669"/>
    <property type="project" value="TreeGrafter"/>
</dbReference>
<dbReference type="PANTHER" id="PTHR22914">
    <property type="entry name" value="CHITIN SYNTHASE"/>
    <property type="match status" value="1"/>
</dbReference>
<keyword evidence="5" id="KW-1133">Transmembrane helix</keyword>
<evidence type="ECO:0000256" key="1">
    <source>
        <dbReference type="ARBA" id="ARBA00004141"/>
    </source>
</evidence>
<protein>
    <recommendedName>
        <fullName evidence="2">chitin synthase</fullName>
        <ecNumber evidence="2">2.4.1.16</ecNumber>
    </recommendedName>
</protein>
<evidence type="ECO:0000256" key="5">
    <source>
        <dbReference type="ARBA" id="ARBA00022989"/>
    </source>
</evidence>
<sequence length="177" mass="20497">FKTPTPYGGRLTWVLPGGNFLIAHIKDKTKIRHKKRWSQVMYMYYLLGFRLFGDLNIIEKLYKRKRKKNSSKSKSKLFKGFGNLLNNMDNKKRIQMENTYLLALDGDVDFHPEAVRLLVDRMKKNKKVGAACGRIHPIGSGPIVWYQKFEYAIGHWLQKATEHILGCVMCSPGCFSL</sequence>
<accession>A0A820KPP6</accession>
<dbReference type="GO" id="GO:0016020">
    <property type="term" value="C:membrane"/>
    <property type="evidence" value="ECO:0007669"/>
    <property type="project" value="UniProtKB-SubCell"/>
</dbReference>
<dbReference type="InterPro" id="IPR029044">
    <property type="entry name" value="Nucleotide-diphossugar_trans"/>
</dbReference>
<dbReference type="GO" id="GO:0004100">
    <property type="term" value="F:chitin synthase activity"/>
    <property type="evidence" value="ECO:0007669"/>
    <property type="project" value="UniProtKB-EC"/>
</dbReference>
<keyword evidence="3" id="KW-0328">Glycosyltransferase</keyword>
<evidence type="ECO:0000313" key="8">
    <source>
        <dbReference type="Proteomes" id="UP000663844"/>
    </source>
</evidence>
<evidence type="ECO:0000256" key="6">
    <source>
        <dbReference type="ARBA" id="ARBA00023136"/>
    </source>
</evidence>
<evidence type="ECO:0000256" key="2">
    <source>
        <dbReference type="ARBA" id="ARBA00012543"/>
    </source>
</evidence>
<dbReference type="EC" id="2.4.1.16" evidence="2"/>
<keyword evidence="3" id="KW-0808">Transferase</keyword>
<proteinExistence type="predicted"/>
<dbReference type="PANTHER" id="PTHR22914:SF42">
    <property type="entry name" value="CHITIN SYNTHASE"/>
    <property type="match status" value="1"/>
</dbReference>
<dbReference type="SUPFAM" id="SSF53448">
    <property type="entry name" value="Nucleotide-diphospho-sugar transferases"/>
    <property type="match status" value="1"/>
</dbReference>
<feature type="non-terminal residue" evidence="7">
    <location>
        <position position="1"/>
    </location>
</feature>
<dbReference type="Proteomes" id="UP000663844">
    <property type="component" value="Unassembled WGS sequence"/>
</dbReference>
<name>A0A820KPP6_9BILA</name>
<evidence type="ECO:0000256" key="3">
    <source>
        <dbReference type="ARBA" id="ARBA00022676"/>
    </source>
</evidence>
<gene>
    <name evidence="7" type="ORF">OXD698_LOCUS48377</name>
</gene>
<dbReference type="EMBL" id="CAJOAZ010020179">
    <property type="protein sequence ID" value="CAF4343689.1"/>
    <property type="molecule type" value="Genomic_DNA"/>
</dbReference>
<organism evidence="7 8">
    <name type="scientific">Adineta steineri</name>
    <dbReference type="NCBI Taxonomy" id="433720"/>
    <lineage>
        <taxon>Eukaryota</taxon>
        <taxon>Metazoa</taxon>
        <taxon>Spiralia</taxon>
        <taxon>Gnathifera</taxon>
        <taxon>Rotifera</taxon>
        <taxon>Eurotatoria</taxon>
        <taxon>Bdelloidea</taxon>
        <taxon>Adinetida</taxon>
        <taxon>Adinetidae</taxon>
        <taxon>Adineta</taxon>
    </lineage>
</organism>
<comment type="caution">
    <text evidence="7">The sequence shown here is derived from an EMBL/GenBank/DDBJ whole genome shotgun (WGS) entry which is preliminary data.</text>
</comment>
<reference evidence="7" key="1">
    <citation type="submission" date="2021-02" db="EMBL/GenBank/DDBJ databases">
        <authorList>
            <person name="Nowell W R."/>
        </authorList>
    </citation>
    <scope>NUCLEOTIDE SEQUENCE</scope>
</reference>